<sequence>MSIRPDPRACRSPGMPGTTDQNIDFISAVSTAYGLEGGARREVTAIGRGAMGMVHRLAVDERLYAVKEFFWTMDEGAASREAAFRDLAASAGVRSPMNLRGVDGDYLQPLPESAGGRMVRLYSWVEGAPVDPDDPATAARLGELLGRLHGLAAPASGETDPWYEVVPEESEWEEITRAAAAAGEDWAPLLRHSLRAIIDLARWVKPIPEHERIMCHLDVQPSNVLADEAGLILLDWDDAGPGSPARELASVLLGWHVRDGVVNRAGVLRTLSAYRRAAGRAVVGDEQMFAMSAATLLNYVAVQARLRLDPDADPLHRENARAELTSALARFPSRRVYTDLLSVVSGEG</sequence>
<dbReference type="PROSITE" id="PS00107">
    <property type="entry name" value="PROTEIN_KINASE_ATP"/>
    <property type="match status" value="1"/>
</dbReference>
<dbReference type="InterPro" id="IPR011009">
    <property type="entry name" value="Kinase-like_dom_sf"/>
</dbReference>
<keyword evidence="3" id="KW-0808">Transferase</keyword>
<dbReference type="Proteomes" id="UP000565579">
    <property type="component" value="Unassembled WGS sequence"/>
</dbReference>
<evidence type="ECO:0000313" key="4">
    <source>
        <dbReference type="Proteomes" id="UP000565579"/>
    </source>
</evidence>
<feature type="domain" description="Aminoglycoside phosphotransferase" evidence="2">
    <location>
        <begin position="77"/>
        <end position="277"/>
    </location>
</feature>
<dbReference type="EMBL" id="JACHMI010000001">
    <property type="protein sequence ID" value="MBB6551816.1"/>
    <property type="molecule type" value="Genomic_DNA"/>
</dbReference>
<gene>
    <name evidence="3" type="ORF">HD593_006611</name>
</gene>
<keyword evidence="3" id="KW-0418">Kinase</keyword>
<evidence type="ECO:0000256" key="1">
    <source>
        <dbReference type="PROSITE-ProRule" id="PRU10141"/>
    </source>
</evidence>
<dbReference type="SUPFAM" id="SSF56112">
    <property type="entry name" value="Protein kinase-like (PK-like)"/>
    <property type="match status" value="1"/>
</dbReference>
<protein>
    <submittedName>
        <fullName evidence="3">Ser/Thr protein kinase RdoA (MazF antagonist)</fullName>
    </submittedName>
</protein>
<dbReference type="AlphaFoldDB" id="A0A7X0NY69"/>
<keyword evidence="1" id="KW-0547">Nucleotide-binding</keyword>
<proteinExistence type="predicted"/>
<dbReference type="Pfam" id="PF01636">
    <property type="entry name" value="APH"/>
    <property type="match status" value="1"/>
</dbReference>
<dbReference type="RefSeq" id="WP_185105823.1">
    <property type="nucleotide sequence ID" value="NZ_BAAAXY010000275.1"/>
</dbReference>
<name>A0A7X0NY69_9ACTN</name>
<feature type="binding site" evidence="1">
    <location>
        <position position="67"/>
    </location>
    <ligand>
        <name>ATP</name>
        <dbReference type="ChEBI" id="CHEBI:30616"/>
    </ligand>
</feature>
<reference evidence="3 4" key="1">
    <citation type="submission" date="2020-08" db="EMBL/GenBank/DDBJ databases">
        <title>Sequencing the genomes of 1000 actinobacteria strains.</title>
        <authorList>
            <person name="Klenk H.-P."/>
        </authorList>
    </citation>
    <scope>NUCLEOTIDE SEQUENCE [LARGE SCALE GENOMIC DNA]</scope>
    <source>
        <strain evidence="3 4">DSM 43768</strain>
    </source>
</reference>
<comment type="caution">
    <text evidence="3">The sequence shown here is derived from an EMBL/GenBank/DDBJ whole genome shotgun (WGS) entry which is preliminary data.</text>
</comment>
<dbReference type="Gene3D" id="3.90.1200.10">
    <property type="match status" value="1"/>
</dbReference>
<accession>A0A7X0NY69</accession>
<keyword evidence="1" id="KW-0067">ATP-binding</keyword>
<evidence type="ECO:0000259" key="2">
    <source>
        <dbReference type="Pfam" id="PF01636"/>
    </source>
</evidence>
<dbReference type="InterPro" id="IPR002575">
    <property type="entry name" value="Aminoglycoside_PTrfase"/>
</dbReference>
<organism evidence="3 4">
    <name type="scientific">Nonomuraea rubra</name>
    <dbReference type="NCBI Taxonomy" id="46180"/>
    <lineage>
        <taxon>Bacteria</taxon>
        <taxon>Bacillati</taxon>
        <taxon>Actinomycetota</taxon>
        <taxon>Actinomycetes</taxon>
        <taxon>Streptosporangiales</taxon>
        <taxon>Streptosporangiaceae</taxon>
        <taxon>Nonomuraea</taxon>
    </lineage>
</organism>
<keyword evidence="4" id="KW-1185">Reference proteome</keyword>
<dbReference type="GO" id="GO:0005524">
    <property type="term" value="F:ATP binding"/>
    <property type="evidence" value="ECO:0007669"/>
    <property type="project" value="UniProtKB-UniRule"/>
</dbReference>
<dbReference type="GO" id="GO:0016301">
    <property type="term" value="F:kinase activity"/>
    <property type="evidence" value="ECO:0007669"/>
    <property type="project" value="UniProtKB-KW"/>
</dbReference>
<dbReference type="InterPro" id="IPR017441">
    <property type="entry name" value="Protein_kinase_ATP_BS"/>
</dbReference>
<evidence type="ECO:0000313" key="3">
    <source>
        <dbReference type="EMBL" id="MBB6551816.1"/>
    </source>
</evidence>